<evidence type="ECO:0000313" key="3">
    <source>
        <dbReference type="Proteomes" id="UP000029393"/>
    </source>
</evidence>
<evidence type="ECO:0000256" key="1">
    <source>
        <dbReference type="SAM" id="Phobius"/>
    </source>
</evidence>
<dbReference type="PATRIC" id="fig|1384056.3.peg.1016"/>
<gene>
    <name evidence="2" type="ORF">N787_01985</name>
</gene>
<dbReference type="eggNOG" id="ENOG5032XM8">
    <property type="taxonomic scope" value="Bacteria"/>
</dbReference>
<keyword evidence="1" id="KW-0812">Transmembrane</keyword>
<feature type="transmembrane region" description="Helical" evidence="1">
    <location>
        <begin position="460"/>
        <end position="479"/>
    </location>
</feature>
<reference evidence="2 3" key="1">
    <citation type="submission" date="2013-09" db="EMBL/GenBank/DDBJ databases">
        <title>Genome sequencing of Arenimonas metalli.</title>
        <authorList>
            <person name="Chen F."/>
            <person name="Wang G."/>
        </authorList>
    </citation>
    <scope>NUCLEOTIDE SEQUENCE [LARGE SCALE GENOMIC DNA]</scope>
    <source>
        <strain evidence="2 3">CF5-1</strain>
    </source>
</reference>
<name>A0A091B5V3_9GAMM</name>
<proteinExistence type="predicted"/>
<dbReference type="STRING" id="1384056.N787_01985"/>
<accession>A0A091B5V3</accession>
<feature type="transmembrane region" description="Helical" evidence="1">
    <location>
        <begin position="328"/>
        <end position="346"/>
    </location>
</feature>
<dbReference type="RefSeq" id="WP_034211236.1">
    <property type="nucleotide sequence ID" value="NZ_AVCK01000012.1"/>
</dbReference>
<keyword evidence="1" id="KW-0472">Membrane</keyword>
<feature type="transmembrane region" description="Helical" evidence="1">
    <location>
        <begin position="304"/>
        <end position="322"/>
    </location>
</feature>
<sequence length="576" mass="64198">MPQVDDALLTLVIGVTGHRDIPDTEYPALAARVTELLQSLRREFPGLPLLMLNPLADGGDRIAARAAVALGVPLFVPLPFARDEYERDFETPESLAEFRELVSGARIRELPLAPGIRADEVAVRGPARNRQYAQLGMFISSHSQVLLALWDGKPSDALGGTAQVVDYHITNAMPWIEKRDIAPNLLADDESDLVYHVTCSRRLAPGSESGAVAAGAARWLTADGGTPVNVGMPAAYRAVFRQMEAFNTDTRKYWPGIRHDYPRLLPEPPPAPVPPGVLRIERLFGAADWLALHFRQRVRRNLQASHVAAALMGLAFILYSDMASRSEFVAAFLLLFAAGALLAWIARRRQWQRKYLDYRGLSEGLRVQLYWRLAGVPVPPDGSLGYDSFLQKQDVELSWIRHAMRGTSLVQDSGLAPDPRWLDWTIRHWVGDDAGQGGQLAYFRQGAQDRAKAYLLTERLWRLSLYAGLSGALVLWLLGSRIEGSHQSLLLLFMGLLPLIAGIREAYSFKKADKELIKQFQFMARLFASCSERLARANTVGQKRELLLALGRACLEEHAEWILLHRDRPLDAQAPQ</sequence>
<keyword evidence="3" id="KW-1185">Reference proteome</keyword>
<dbReference type="Gene3D" id="3.40.50.450">
    <property type="match status" value="1"/>
</dbReference>
<feature type="transmembrane region" description="Helical" evidence="1">
    <location>
        <begin position="485"/>
        <end position="503"/>
    </location>
</feature>
<dbReference type="AlphaFoldDB" id="A0A091B5V3"/>
<evidence type="ECO:0000313" key="2">
    <source>
        <dbReference type="EMBL" id="KFN47096.1"/>
    </source>
</evidence>
<dbReference type="Proteomes" id="UP000029393">
    <property type="component" value="Unassembled WGS sequence"/>
</dbReference>
<keyword evidence="1" id="KW-1133">Transmembrane helix</keyword>
<organism evidence="2 3">
    <name type="scientific">Arenimonas metalli CF5-1</name>
    <dbReference type="NCBI Taxonomy" id="1384056"/>
    <lineage>
        <taxon>Bacteria</taxon>
        <taxon>Pseudomonadati</taxon>
        <taxon>Pseudomonadota</taxon>
        <taxon>Gammaproteobacteria</taxon>
        <taxon>Lysobacterales</taxon>
        <taxon>Lysobacteraceae</taxon>
        <taxon>Arenimonas</taxon>
    </lineage>
</organism>
<protein>
    <recommendedName>
        <fullName evidence="4">SMODS and SLOG-associating 2TM effector domain-containing protein</fullName>
    </recommendedName>
</protein>
<dbReference type="OrthoDB" id="9150973at2"/>
<dbReference type="EMBL" id="AVCK01000012">
    <property type="protein sequence ID" value="KFN47096.1"/>
    <property type="molecule type" value="Genomic_DNA"/>
</dbReference>
<comment type="caution">
    <text evidence="2">The sequence shown here is derived from an EMBL/GenBank/DDBJ whole genome shotgun (WGS) entry which is preliminary data.</text>
</comment>
<evidence type="ECO:0008006" key="4">
    <source>
        <dbReference type="Google" id="ProtNLM"/>
    </source>
</evidence>